<evidence type="ECO:0000313" key="7">
    <source>
        <dbReference type="Proteomes" id="UP000184088"/>
    </source>
</evidence>
<keyword evidence="5" id="KW-0963">Cytoplasm</keyword>
<protein>
    <recommendedName>
        <fullName evidence="5">Cell division protein SepF</fullName>
    </recommendedName>
</protein>
<accession>A0A1M4SZ21</accession>
<reference evidence="6 7" key="1">
    <citation type="submission" date="2016-11" db="EMBL/GenBank/DDBJ databases">
        <authorList>
            <person name="Jaros S."/>
            <person name="Januszkiewicz K."/>
            <person name="Wedrychowicz H."/>
        </authorList>
    </citation>
    <scope>NUCLEOTIDE SEQUENCE [LARGE SCALE GENOMIC DNA]</scope>
    <source>
        <strain evidence="6 7">DSM 17918</strain>
    </source>
</reference>
<dbReference type="InterPro" id="IPR007561">
    <property type="entry name" value="Cell_div_SepF/SepF-rel"/>
</dbReference>
<dbReference type="HAMAP" id="MF_01197">
    <property type="entry name" value="SepF"/>
    <property type="match status" value="1"/>
</dbReference>
<name>A0A1M4SZ21_9THEO</name>
<dbReference type="InterPro" id="IPR023052">
    <property type="entry name" value="Cell_div_SepF"/>
</dbReference>
<evidence type="ECO:0000256" key="4">
    <source>
        <dbReference type="ARBA" id="ARBA00044936"/>
    </source>
</evidence>
<organism evidence="6 7">
    <name type="scientific">Caldanaerobius fijiensis DSM 17918</name>
    <dbReference type="NCBI Taxonomy" id="1121256"/>
    <lineage>
        <taxon>Bacteria</taxon>
        <taxon>Bacillati</taxon>
        <taxon>Bacillota</taxon>
        <taxon>Clostridia</taxon>
        <taxon>Thermoanaerobacterales</taxon>
        <taxon>Thermoanaerobacteraceae</taxon>
        <taxon>Caldanaerobius</taxon>
    </lineage>
</organism>
<dbReference type="GO" id="GO:0005737">
    <property type="term" value="C:cytoplasm"/>
    <property type="evidence" value="ECO:0007669"/>
    <property type="project" value="UniProtKB-SubCell"/>
</dbReference>
<comment type="subcellular location">
    <subcellularLocation>
        <location evidence="5">Cytoplasm</location>
    </subcellularLocation>
    <text evidence="5">Localizes to the division site, in a FtsZ-dependent manner.</text>
</comment>
<gene>
    <name evidence="5" type="primary">sepF</name>
    <name evidence="6" type="ORF">SAMN02746089_00169</name>
</gene>
<dbReference type="GO" id="GO:0043093">
    <property type="term" value="P:FtsZ-dependent cytokinesis"/>
    <property type="evidence" value="ECO:0007669"/>
    <property type="project" value="UniProtKB-UniRule"/>
</dbReference>
<dbReference type="PANTHER" id="PTHR35798:SF1">
    <property type="entry name" value="CELL DIVISION PROTEIN SEPF"/>
    <property type="match status" value="1"/>
</dbReference>
<evidence type="ECO:0000256" key="1">
    <source>
        <dbReference type="ARBA" id="ARBA00022618"/>
    </source>
</evidence>
<evidence type="ECO:0000256" key="2">
    <source>
        <dbReference type="ARBA" id="ARBA00023210"/>
    </source>
</evidence>
<proteinExistence type="inferred from homology"/>
<dbReference type="STRING" id="1121256.SAMN02746089_00169"/>
<dbReference type="AlphaFoldDB" id="A0A1M4SZ21"/>
<evidence type="ECO:0000256" key="3">
    <source>
        <dbReference type="ARBA" id="ARBA00023306"/>
    </source>
</evidence>
<dbReference type="Proteomes" id="UP000184088">
    <property type="component" value="Unassembled WGS sequence"/>
</dbReference>
<sequence length="131" mass="14812">MNVIEKIMSYLGLEESEDDEERSEDYENKNYEPFVKQKPKVVNIHSNSHIKVIISRPVSYDEVTMICDELKARKPVIVNLQDMKPDEAERVLDFLAGAVYALEGVVKKISSGIFLVVPSNVDIENILAGDN</sequence>
<keyword evidence="7" id="KW-1185">Reference proteome</keyword>
<keyword evidence="2 5" id="KW-0717">Septation</keyword>
<dbReference type="InterPro" id="IPR038594">
    <property type="entry name" value="SepF-like_sf"/>
</dbReference>
<dbReference type="GO" id="GO:0000917">
    <property type="term" value="P:division septum assembly"/>
    <property type="evidence" value="ECO:0007669"/>
    <property type="project" value="UniProtKB-KW"/>
</dbReference>
<keyword evidence="3 5" id="KW-0131">Cell cycle</keyword>
<dbReference type="EMBL" id="FQVH01000001">
    <property type="protein sequence ID" value="SHE37469.1"/>
    <property type="molecule type" value="Genomic_DNA"/>
</dbReference>
<comment type="subunit">
    <text evidence="5">Homodimer. Interacts with FtsZ.</text>
</comment>
<dbReference type="Gene3D" id="3.30.110.150">
    <property type="entry name" value="SepF-like protein"/>
    <property type="match status" value="1"/>
</dbReference>
<comment type="similarity">
    <text evidence="5">Belongs to the SepF family.</text>
</comment>
<keyword evidence="1 5" id="KW-0132">Cell division</keyword>
<dbReference type="Pfam" id="PF04472">
    <property type="entry name" value="SepF"/>
    <property type="match status" value="1"/>
</dbReference>
<comment type="function">
    <text evidence="4 5">Cell division protein that is part of the divisome complex and is recruited early to the Z-ring. Probably stimulates Z-ring formation, perhaps through the cross-linking of FtsZ protofilaments. Its function overlaps with FtsA.</text>
</comment>
<evidence type="ECO:0000256" key="5">
    <source>
        <dbReference type="HAMAP-Rule" id="MF_01197"/>
    </source>
</evidence>
<evidence type="ECO:0000313" key="6">
    <source>
        <dbReference type="EMBL" id="SHE37469.1"/>
    </source>
</evidence>
<dbReference type="PANTHER" id="PTHR35798">
    <property type="entry name" value="CELL DIVISION PROTEIN SEPF"/>
    <property type="match status" value="1"/>
</dbReference>